<dbReference type="SUPFAM" id="SSF52922">
    <property type="entry name" value="TK C-terminal domain-like"/>
    <property type="match status" value="1"/>
</dbReference>
<dbReference type="PANTHER" id="PTHR43825">
    <property type="entry name" value="PYRUVATE DEHYDROGENASE E1 COMPONENT"/>
    <property type="match status" value="1"/>
</dbReference>
<organism evidence="14 15">
    <name type="scientific">Hyphomicrobium nitrativorans NL23</name>
    <dbReference type="NCBI Taxonomy" id="1029756"/>
    <lineage>
        <taxon>Bacteria</taxon>
        <taxon>Pseudomonadati</taxon>
        <taxon>Pseudomonadota</taxon>
        <taxon>Alphaproteobacteria</taxon>
        <taxon>Hyphomicrobiales</taxon>
        <taxon>Hyphomicrobiaceae</taxon>
        <taxon>Hyphomicrobium</taxon>
    </lineage>
</organism>
<dbReference type="InterPro" id="IPR041621">
    <property type="entry name" value="PDH_E1_M"/>
</dbReference>
<dbReference type="Pfam" id="PF17831">
    <property type="entry name" value="PDH_E1_M"/>
    <property type="match status" value="1"/>
</dbReference>
<dbReference type="AlphaFoldDB" id="V5SH12"/>
<dbReference type="PATRIC" id="fig|1029756.8.peg.2991"/>
<dbReference type="Pfam" id="PF22613">
    <property type="entry name" value="Transketolase_C_1"/>
    <property type="match status" value="1"/>
</dbReference>
<feature type="domain" description="Transketolase-like C-terminal" evidence="13">
    <location>
        <begin position="717"/>
        <end position="855"/>
    </location>
</feature>
<evidence type="ECO:0000313" key="14">
    <source>
        <dbReference type="EMBL" id="AHB49325.1"/>
    </source>
</evidence>
<dbReference type="GO" id="GO:0046872">
    <property type="term" value="F:metal ion binding"/>
    <property type="evidence" value="ECO:0007669"/>
    <property type="project" value="UniProtKB-KW"/>
</dbReference>
<comment type="cofactor">
    <cofactor evidence="10">
        <name>Mg(2+)</name>
        <dbReference type="ChEBI" id="CHEBI:18420"/>
    </cofactor>
</comment>
<dbReference type="STRING" id="1029756.W911_14370"/>
<protein>
    <recommendedName>
        <fullName evidence="4 9">Pyruvate dehydrogenase E1 component</fullName>
        <ecNumber evidence="3 9">1.2.4.1</ecNumber>
    </recommendedName>
</protein>
<dbReference type="Gene3D" id="3.40.50.970">
    <property type="match status" value="2"/>
</dbReference>
<dbReference type="PIRSF" id="PIRSF000156">
    <property type="entry name" value="Pyruvate_dh_E1"/>
    <property type="match status" value="1"/>
</dbReference>
<evidence type="ECO:0000256" key="4">
    <source>
        <dbReference type="ARBA" id="ARBA00017172"/>
    </source>
</evidence>
<dbReference type="HOGENOM" id="CLU_009154_2_0_5"/>
<comment type="catalytic activity">
    <reaction evidence="8 9">
        <text>N(6)-[(R)-lipoyl]-L-lysyl-[protein] + pyruvate + H(+) = N(6)-[(R)-S(8)-acetyldihydrolipoyl]-L-lysyl-[protein] + CO2</text>
        <dbReference type="Rhea" id="RHEA:19189"/>
        <dbReference type="Rhea" id="RHEA-COMP:10474"/>
        <dbReference type="Rhea" id="RHEA-COMP:10478"/>
        <dbReference type="ChEBI" id="CHEBI:15361"/>
        <dbReference type="ChEBI" id="CHEBI:15378"/>
        <dbReference type="ChEBI" id="CHEBI:16526"/>
        <dbReference type="ChEBI" id="CHEBI:83099"/>
        <dbReference type="ChEBI" id="CHEBI:83111"/>
        <dbReference type="EC" id="1.2.4.1"/>
    </reaction>
</comment>
<dbReference type="EC" id="1.2.4.1" evidence="3 9"/>
<evidence type="ECO:0000313" key="15">
    <source>
        <dbReference type="Proteomes" id="UP000018542"/>
    </source>
</evidence>
<keyword evidence="10" id="KW-0460">Magnesium</keyword>
<evidence type="ECO:0000256" key="8">
    <source>
        <dbReference type="ARBA" id="ARBA00051231"/>
    </source>
</evidence>
<dbReference type="RefSeq" id="WP_023788188.1">
    <property type="nucleotide sequence ID" value="NC_022997.1"/>
</dbReference>
<dbReference type="KEGG" id="hni:W911_14370"/>
<evidence type="ECO:0000259" key="11">
    <source>
        <dbReference type="Pfam" id="PF00456"/>
    </source>
</evidence>
<evidence type="ECO:0000256" key="9">
    <source>
        <dbReference type="PIRNR" id="PIRNR000156"/>
    </source>
</evidence>
<sequence>MTRTVLEIHDGREPDDPEAREWMDAVSSVMAFEGSARADHLLGRAVDMARRQGAAVPFAANTAYINTIPPHKQAAHPGDREIEGRIRSAIRWNALAMVVRANMDHAGLGGHIASFQSAATLYDTGFTHFWHAPSAEHGGDLVFVQGHSSPGIYARAFLEGRLTEDQLVNFRRETSGHGLPSYPHPWLMPEFWQFPTVSMGLGPIMAIYQARFLKYLHDRGLADTSNRHVWVFCGDGEMDEPESLGAISLGGREKLDNLIFVINCNLQRLDGPVRGNGKIIQELEGVFRGAGWNVIKVVWGSNWDPLLARDTSGRLRQLMEECTDGAYQDFKSKDGAYIRKNFFGRYPETAALVADWSDEQIWSLTRGGHDPNKVYAAYAEAVAHTGQPTVILAKTVKGYGMGAAGEGQMIAHQQKKMGLDALVAFRDRFKVTVADDQVEALPFLKFAEGSSELAYLKDRRAVLGGPLPQRRTKTSFDISAPPLSLFDAQLAGSGEREISTTMVFVQLLTKLLRDKALGRHIVPIVPDESRTFGMEGMFRTFGIYSQVGQLYRPEDADQLMFYKEDKDGQILQEGISEAGGMASWIAAATSYSSSDVPMVPFFIYYSMFGFQRIGDLAWAAGDCRARGFLIGGTSGRTTLNGEGLQHQDGHSHILSSTIPNCLSYDPAFGYELAVIVHKGLERMLGNQEDVFYYITALNENYAQPAMPDGAEEGIVRGMYLLRASNEPTTNARPRVQLMGSGSILNEVIAGAELLEEDFGVAADVWSVTSFTELRREALEVERWNMLHPAETPRVPYVTQCLASRGDAPAVASTDYMKLFADQIRPFVRGPYQVLGTDGFGRSDTRERLRHHFEVDRHFVAVAALKALADDNKLPSSKVVEAIARYGIDPDKPDPARA</sequence>
<comment type="cofactor">
    <cofactor evidence="1 9">
        <name>thiamine diphosphate</name>
        <dbReference type="ChEBI" id="CHEBI:58937"/>
    </cofactor>
</comment>
<dbReference type="SUPFAM" id="SSF52518">
    <property type="entry name" value="Thiamin diphosphate-binding fold (THDP-binding)"/>
    <property type="match status" value="2"/>
</dbReference>
<dbReference type="PANTHER" id="PTHR43825:SF3">
    <property type="entry name" value="PYRUVATE DEHYDROGENASE E1 COMPONENT"/>
    <property type="match status" value="1"/>
</dbReference>
<reference evidence="14 15" key="1">
    <citation type="journal article" date="2014" name="Genome Announc.">
        <title>Complete Genome Sequence of Hyphomicrobium nitrativorans Strain NL23, a Denitrifying Bacterium Isolated from Biofilm of a Methanol-Fed Denitrification System Treating Seawater at the Montreal Biodome.</title>
        <authorList>
            <person name="Martineau C."/>
            <person name="Villeneuve C."/>
            <person name="Mauffrey F."/>
            <person name="Villemur R."/>
        </authorList>
    </citation>
    <scope>NUCLEOTIDE SEQUENCE [LARGE SCALE GENOMIC DNA]</scope>
    <source>
        <strain evidence="14">NL23</strain>
    </source>
</reference>
<proteinExistence type="predicted"/>
<evidence type="ECO:0000259" key="13">
    <source>
        <dbReference type="Pfam" id="PF22613"/>
    </source>
</evidence>
<dbReference type="FunFam" id="3.40.50.970:FF:000011">
    <property type="entry name" value="Pyruvate dehydrogenase E1 component"/>
    <property type="match status" value="1"/>
</dbReference>
<dbReference type="InterPro" id="IPR005474">
    <property type="entry name" value="Transketolase_N"/>
</dbReference>
<keyword evidence="5 9" id="KW-0560">Oxidoreductase</keyword>
<dbReference type="InterPro" id="IPR029061">
    <property type="entry name" value="THDP-binding"/>
</dbReference>
<feature type="domain" description="Transketolase N-terminal" evidence="11">
    <location>
        <begin position="85"/>
        <end position="301"/>
    </location>
</feature>
<dbReference type="Gene3D" id="3.40.50.920">
    <property type="match status" value="1"/>
</dbReference>
<dbReference type="InterPro" id="IPR004660">
    <property type="entry name" value="PDH_E1"/>
</dbReference>
<gene>
    <name evidence="14" type="primary">aceE</name>
    <name evidence="14" type="ORF">W911_14370</name>
</gene>
<comment type="function">
    <text evidence="2 9">Component of the pyruvate dehydrogenase (PDH) complex, that catalyzes the overall conversion of pyruvate to acetyl-CoA and CO(2).</text>
</comment>
<evidence type="ECO:0000256" key="7">
    <source>
        <dbReference type="ARBA" id="ARBA00023317"/>
    </source>
</evidence>
<dbReference type="OrthoDB" id="9773339at2"/>
<dbReference type="NCBIfam" id="TIGR00759">
    <property type="entry name" value="aceE"/>
    <property type="match status" value="1"/>
</dbReference>
<dbReference type="InterPro" id="IPR035807">
    <property type="entry name" value="PDC_E1_N"/>
</dbReference>
<dbReference type="GO" id="GO:0004739">
    <property type="term" value="F:pyruvate dehydrogenase (acetyl-transferring) activity"/>
    <property type="evidence" value="ECO:0007669"/>
    <property type="project" value="UniProtKB-EC"/>
</dbReference>
<evidence type="ECO:0000256" key="5">
    <source>
        <dbReference type="ARBA" id="ARBA00023002"/>
    </source>
</evidence>
<dbReference type="Proteomes" id="UP000018542">
    <property type="component" value="Chromosome"/>
</dbReference>
<feature type="binding site" evidence="10">
    <location>
        <position position="265"/>
    </location>
    <ligand>
        <name>Mg(2+)</name>
        <dbReference type="ChEBI" id="CHEBI:18420"/>
    </ligand>
</feature>
<evidence type="ECO:0000256" key="10">
    <source>
        <dbReference type="PIRSR" id="PIRSR000156-1"/>
    </source>
</evidence>
<keyword evidence="6 9" id="KW-0786">Thiamine pyrophosphate</keyword>
<dbReference type="InterPro" id="IPR051157">
    <property type="entry name" value="PDH/Transketolase"/>
</dbReference>
<dbReference type="CDD" id="cd02017">
    <property type="entry name" value="TPP_E1_EcPDC_like"/>
    <property type="match status" value="1"/>
</dbReference>
<dbReference type="EMBL" id="CP006912">
    <property type="protein sequence ID" value="AHB49325.1"/>
    <property type="molecule type" value="Genomic_DNA"/>
</dbReference>
<dbReference type="InterPro" id="IPR055152">
    <property type="entry name" value="Transketolase-like_C_2"/>
</dbReference>
<accession>V5SH12</accession>
<feature type="binding site" evidence="10">
    <location>
        <position position="235"/>
    </location>
    <ligand>
        <name>Mg(2+)</name>
        <dbReference type="ChEBI" id="CHEBI:18420"/>
    </ligand>
</feature>
<evidence type="ECO:0000256" key="2">
    <source>
        <dbReference type="ARBA" id="ARBA00003157"/>
    </source>
</evidence>
<feature type="domain" description="Pyruvate dehydrogenase E1 component middle" evidence="12">
    <location>
        <begin position="486"/>
        <end position="704"/>
    </location>
</feature>
<feature type="binding site" evidence="10">
    <location>
        <position position="267"/>
    </location>
    <ligand>
        <name>Mg(2+)</name>
        <dbReference type="ChEBI" id="CHEBI:18420"/>
    </ligand>
</feature>
<evidence type="ECO:0000256" key="6">
    <source>
        <dbReference type="ARBA" id="ARBA00023052"/>
    </source>
</evidence>
<keyword evidence="7 9" id="KW-0670">Pyruvate</keyword>
<dbReference type="InterPro" id="IPR009014">
    <property type="entry name" value="Transketo_C/PFOR_II"/>
</dbReference>
<dbReference type="Pfam" id="PF00456">
    <property type="entry name" value="Transketolase_N"/>
    <property type="match status" value="1"/>
</dbReference>
<name>V5SH12_9HYPH</name>
<keyword evidence="15" id="KW-1185">Reference proteome</keyword>
<evidence type="ECO:0000256" key="3">
    <source>
        <dbReference type="ARBA" id="ARBA00012281"/>
    </source>
</evidence>
<evidence type="ECO:0000259" key="12">
    <source>
        <dbReference type="Pfam" id="PF17831"/>
    </source>
</evidence>
<evidence type="ECO:0000256" key="1">
    <source>
        <dbReference type="ARBA" id="ARBA00001964"/>
    </source>
</evidence>
<keyword evidence="10" id="KW-0479">Metal-binding</keyword>